<proteinExistence type="predicted"/>
<dbReference type="EMBL" id="JADAQX010000160">
    <property type="protein sequence ID" value="KAF8821587.1"/>
    <property type="molecule type" value="Genomic_DNA"/>
</dbReference>
<name>A0ABQ7JC50_9APIC</name>
<accession>A0ABQ7JC50</accession>
<reference evidence="4 5" key="1">
    <citation type="journal article" date="2020" name="bioRxiv">
        <title>Metabolic contributions of an alphaproteobacterial endosymbiont in the apicomplexan Cardiosporidium cionae.</title>
        <authorList>
            <person name="Hunter E.S."/>
            <person name="Paight C.J."/>
            <person name="Lane C.E."/>
        </authorList>
    </citation>
    <scope>NUCLEOTIDE SEQUENCE [LARGE SCALE GENOMIC DNA]</scope>
    <source>
        <strain evidence="4">ESH_2018</strain>
    </source>
</reference>
<evidence type="ECO:0000259" key="3">
    <source>
        <dbReference type="SMART" id="SM01042"/>
    </source>
</evidence>
<feature type="domain" description="Brl1/Brr6" evidence="3">
    <location>
        <begin position="332"/>
        <end position="455"/>
    </location>
</feature>
<gene>
    <name evidence="4" type="ORF">IE077_001847</name>
</gene>
<keyword evidence="2" id="KW-1133">Transmembrane helix</keyword>
<sequence length="456" mass="51136">YSSNPSIKVDDLEISRSFDALDLANSPSKEVNSMASRSSHISFPNYHRKDDPTIAFPRHEWKDCRAEGSFRNGTHRRKANGSHFHHTSRDTSSVRVPTSLATNGHGHTMSQNYVPLPNILTPGCPSHFFDCHGDAIMQDEPHFFQQPIKTSPQECLKKRTSILGMIKNAFFPFSARVDPSPTSQLPAEEKWYQPNYVEDSDHIYPYNVKPNMKPVYAPRHGIHGSSFPKKYCPCTSSMASPHRYPNDTPYESGCFSSLTPESTLKQPADSNFSRGQGMKGGNSYGSFDNTASSLSLLPKDVATLSTYPKNSSELLSMEIAGPSRLAVATADANLLIRVVFNLFLVAGLLISLFSAYLSVMTDIQNRVTIENNNFLEEVMACRKKYRENNCSVLPRLPIMEEPCTELEKCMSRDPTLHSKVSHLSAKLLGEIINTFVEQLHWLEKLKSLTHFILLIE</sequence>
<dbReference type="InterPro" id="IPR040202">
    <property type="entry name" value="Brl1/Brr6"/>
</dbReference>
<evidence type="ECO:0000313" key="4">
    <source>
        <dbReference type="EMBL" id="KAF8821587.1"/>
    </source>
</evidence>
<dbReference type="Pfam" id="PF10104">
    <property type="entry name" value="Brr6_like_C_C"/>
    <property type="match status" value="1"/>
</dbReference>
<evidence type="ECO:0000313" key="5">
    <source>
        <dbReference type="Proteomes" id="UP000823046"/>
    </source>
</evidence>
<evidence type="ECO:0000256" key="2">
    <source>
        <dbReference type="SAM" id="Phobius"/>
    </source>
</evidence>
<keyword evidence="2" id="KW-0812">Transmembrane</keyword>
<feature type="transmembrane region" description="Helical" evidence="2">
    <location>
        <begin position="334"/>
        <end position="357"/>
    </location>
</feature>
<dbReference type="Proteomes" id="UP000823046">
    <property type="component" value="Unassembled WGS sequence"/>
</dbReference>
<comment type="caution">
    <text evidence="4">The sequence shown here is derived from an EMBL/GenBank/DDBJ whole genome shotgun (WGS) entry which is preliminary data.</text>
</comment>
<keyword evidence="5" id="KW-1185">Reference proteome</keyword>
<dbReference type="SMART" id="SM01042">
    <property type="entry name" value="Brr6_like_C_C"/>
    <property type="match status" value="1"/>
</dbReference>
<feature type="compositionally biased region" description="Basic residues" evidence="1">
    <location>
        <begin position="73"/>
        <end position="86"/>
    </location>
</feature>
<feature type="region of interest" description="Disordered" evidence="1">
    <location>
        <begin position="71"/>
        <end position="95"/>
    </location>
</feature>
<protein>
    <recommendedName>
        <fullName evidence="3">Brl1/Brr6 domain-containing protein</fullName>
    </recommendedName>
</protein>
<dbReference type="PANTHER" id="PTHR28136:SF1">
    <property type="entry name" value="NUCLEUS EXPORT PROTEIN BRL1"/>
    <property type="match status" value="1"/>
</dbReference>
<evidence type="ECO:0000256" key="1">
    <source>
        <dbReference type="SAM" id="MobiDB-lite"/>
    </source>
</evidence>
<keyword evidence="2" id="KW-0472">Membrane</keyword>
<dbReference type="InterPro" id="IPR018767">
    <property type="entry name" value="Brl1/Brr6_dom"/>
</dbReference>
<dbReference type="PANTHER" id="PTHR28136">
    <property type="entry name" value="NUCLEUS EXPORT PROTEIN BRR6"/>
    <property type="match status" value="1"/>
</dbReference>
<feature type="non-terminal residue" evidence="4">
    <location>
        <position position="1"/>
    </location>
</feature>
<organism evidence="4 5">
    <name type="scientific">Cardiosporidium cionae</name>
    <dbReference type="NCBI Taxonomy" id="476202"/>
    <lineage>
        <taxon>Eukaryota</taxon>
        <taxon>Sar</taxon>
        <taxon>Alveolata</taxon>
        <taxon>Apicomplexa</taxon>
        <taxon>Aconoidasida</taxon>
        <taxon>Nephromycida</taxon>
        <taxon>Cardiosporidium</taxon>
    </lineage>
</organism>